<dbReference type="EMBL" id="WIRE01000001">
    <property type="protein sequence ID" value="MQX53664.1"/>
    <property type="molecule type" value="Genomic_DNA"/>
</dbReference>
<proteinExistence type="predicted"/>
<comment type="caution">
    <text evidence="1">The sequence shown here is derived from an EMBL/GenBank/DDBJ whole genome shotgun (WGS) entry which is preliminary data.</text>
</comment>
<keyword evidence="2" id="KW-1185">Reference proteome</keyword>
<evidence type="ECO:0000313" key="1">
    <source>
        <dbReference type="EMBL" id="MQX53664.1"/>
    </source>
</evidence>
<name>A0A6N7LWS7_9GAMM</name>
<dbReference type="AlphaFoldDB" id="A0A6N7LWS7"/>
<dbReference type="Proteomes" id="UP000469421">
    <property type="component" value="Unassembled WGS sequence"/>
</dbReference>
<reference evidence="1 2" key="1">
    <citation type="submission" date="2019-10" db="EMBL/GenBank/DDBJ databases">
        <title>Alcanivorax sp.PA15-N-34 draft genome sequence.</title>
        <authorList>
            <person name="Liao X."/>
            <person name="Shao Z."/>
        </authorList>
    </citation>
    <scope>NUCLEOTIDE SEQUENCE [LARGE SCALE GENOMIC DNA]</scope>
    <source>
        <strain evidence="1 2">PA15-N-34</strain>
    </source>
</reference>
<gene>
    <name evidence="1" type="ORF">GFN93_10415</name>
</gene>
<sequence length="96" mass="10951">MNVETNPNWFSDFVEELGLPSSAVFQGYVLYNDEQDGFLAFNQHGGEQRIHYVSPSAWGHRYPYIQLASDAVHSLIEPTEIQALFLIGKRFMAFPV</sequence>
<evidence type="ECO:0000313" key="2">
    <source>
        <dbReference type="Proteomes" id="UP000469421"/>
    </source>
</evidence>
<accession>A0A6N7LWS7</accession>
<protein>
    <submittedName>
        <fullName evidence="1">Uncharacterized protein</fullName>
    </submittedName>
</protein>
<organism evidence="1 2">
    <name type="scientific">Alcanivorax sediminis</name>
    <dbReference type="NCBI Taxonomy" id="2663008"/>
    <lineage>
        <taxon>Bacteria</taxon>
        <taxon>Pseudomonadati</taxon>
        <taxon>Pseudomonadota</taxon>
        <taxon>Gammaproteobacteria</taxon>
        <taxon>Oceanospirillales</taxon>
        <taxon>Alcanivoracaceae</taxon>
        <taxon>Alcanivorax</taxon>
    </lineage>
</organism>
<dbReference type="RefSeq" id="WP_153501032.1">
    <property type="nucleotide sequence ID" value="NZ_WIRE01000001.1"/>
</dbReference>